<evidence type="ECO:0000313" key="2">
    <source>
        <dbReference type="EMBL" id="CAE0106296.1"/>
    </source>
</evidence>
<dbReference type="EMBL" id="HBHX01012488">
    <property type="protein sequence ID" value="CAE0106296.1"/>
    <property type="molecule type" value="Transcribed_RNA"/>
</dbReference>
<proteinExistence type="predicted"/>
<feature type="compositionally biased region" description="Polar residues" evidence="1">
    <location>
        <begin position="209"/>
        <end position="219"/>
    </location>
</feature>
<feature type="compositionally biased region" description="Basic and acidic residues" evidence="1">
    <location>
        <begin position="1"/>
        <end position="14"/>
    </location>
</feature>
<feature type="region of interest" description="Disordered" evidence="1">
    <location>
        <begin position="153"/>
        <end position="238"/>
    </location>
</feature>
<organism evidence="2">
    <name type="scientific">Haptolina ericina</name>
    <dbReference type="NCBI Taxonomy" id="156174"/>
    <lineage>
        <taxon>Eukaryota</taxon>
        <taxon>Haptista</taxon>
        <taxon>Haptophyta</taxon>
        <taxon>Prymnesiophyceae</taxon>
        <taxon>Prymnesiales</taxon>
        <taxon>Prymnesiaceae</taxon>
        <taxon>Haptolina</taxon>
    </lineage>
</organism>
<feature type="region of interest" description="Disordered" evidence="1">
    <location>
        <begin position="1"/>
        <end position="21"/>
    </location>
</feature>
<gene>
    <name evidence="2" type="ORF">HERI1096_LOCUS6955</name>
</gene>
<feature type="compositionally biased region" description="Basic and acidic residues" evidence="1">
    <location>
        <begin position="184"/>
        <end position="193"/>
    </location>
</feature>
<evidence type="ECO:0000256" key="1">
    <source>
        <dbReference type="SAM" id="MobiDB-lite"/>
    </source>
</evidence>
<protein>
    <submittedName>
        <fullName evidence="2">Uncharacterized protein</fullName>
    </submittedName>
</protein>
<name>A0A7S3ET20_9EUKA</name>
<accession>A0A7S3ET20</accession>
<dbReference type="AlphaFoldDB" id="A0A7S3ET20"/>
<sequence>MLGQRREGCDEARSRCSSGGFSFAVDQLPAPFESEAQPSPGAHWPGHIFRSPSCHSEEYSRVASPARDPLSAQGLFDMDLEQLPAAAYSPTATPTSVGSGSALYPSSHASIALKDVPSDVLRRVAPEGAPPCLSARGFIGLQQLEAEWECRSPALPSSSSHPIPPHLLEGTDYECSSGGQSSEATRRASRDDQDLAPWADSPMKGGRSFLNTYGRSSHGVSLLRPPRPTSRFAMMRPI</sequence>
<reference evidence="2" key="1">
    <citation type="submission" date="2021-01" db="EMBL/GenBank/DDBJ databases">
        <authorList>
            <person name="Corre E."/>
            <person name="Pelletier E."/>
            <person name="Niang G."/>
            <person name="Scheremetjew M."/>
            <person name="Finn R."/>
            <person name="Kale V."/>
            <person name="Holt S."/>
            <person name="Cochrane G."/>
            <person name="Meng A."/>
            <person name="Brown T."/>
            <person name="Cohen L."/>
        </authorList>
    </citation>
    <scope>NUCLEOTIDE SEQUENCE</scope>
    <source>
        <strain evidence="2">CCMP281</strain>
    </source>
</reference>
<feature type="region of interest" description="Disordered" evidence="1">
    <location>
        <begin position="28"/>
        <end position="47"/>
    </location>
</feature>